<dbReference type="Gene3D" id="3.30.565.10">
    <property type="entry name" value="Histidine kinase-like ATPase, C-terminal domain"/>
    <property type="match status" value="1"/>
</dbReference>
<evidence type="ECO:0000313" key="4">
    <source>
        <dbReference type="Proteomes" id="UP001604335"/>
    </source>
</evidence>
<reference evidence="4" key="1">
    <citation type="journal article" date="2024" name="Algal Res.">
        <title>Biochemical, toxicological and genomic investigation of a high-biomass producing Limnothrix strain isolated from Italian shallow drinking water reservoir.</title>
        <authorList>
            <person name="Simonazzi M."/>
            <person name="Shishido T.K."/>
            <person name="Delbaje E."/>
            <person name="Wahlsten M."/>
            <person name="Fewer D.P."/>
            <person name="Sivonen K."/>
            <person name="Pezzolesi L."/>
            <person name="Pistocchi R."/>
        </authorList>
    </citation>
    <scope>NUCLEOTIDE SEQUENCE [LARGE SCALE GENOMIC DNA]</scope>
    <source>
        <strain evidence="4">LRLZ20PSL1</strain>
    </source>
</reference>
<dbReference type="PANTHER" id="PTHR35526">
    <property type="entry name" value="ANTI-SIGMA-F FACTOR RSBW-RELATED"/>
    <property type="match status" value="1"/>
</dbReference>
<dbReference type="PANTHER" id="PTHR35526:SF3">
    <property type="entry name" value="ANTI-SIGMA-F FACTOR RSBW"/>
    <property type="match status" value="1"/>
</dbReference>
<dbReference type="InterPro" id="IPR050267">
    <property type="entry name" value="Anti-sigma-factor_SerPK"/>
</dbReference>
<dbReference type="RefSeq" id="WP_099534557.1">
    <property type="nucleotide sequence ID" value="NZ_JAZAQF010000088.1"/>
</dbReference>
<proteinExistence type="predicted"/>
<keyword evidence="1" id="KW-0723">Serine/threonine-protein kinase</keyword>
<protein>
    <submittedName>
        <fullName evidence="3">Anti-sigma regulatory factor</fullName>
    </submittedName>
</protein>
<accession>A0ABW7CDY1</accession>
<dbReference type="InterPro" id="IPR003594">
    <property type="entry name" value="HATPase_dom"/>
</dbReference>
<name>A0ABW7CDY1_9CYAN</name>
<gene>
    <name evidence="3" type="ORF">VPK24_16980</name>
</gene>
<dbReference type="InterPro" id="IPR036890">
    <property type="entry name" value="HATPase_C_sf"/>
</dbReference>
<feature type="domain" description="Histidine kinase/HSP90-like ATPase" evidence="2">
    <location>
        <begin position="38"/>
        <end position="132"/>
    </location>
</feature>
<keyword evidence="1" id="KW-0808">Transferase</keyword>
<dbReference type="EMBL" id="JAZAQF010000088">
    <property type="protein sequence ID" value="MFG3819342.1"/>
    <property type="molecule type" value="Genomic_DNA"/>
</dbReference>
<dbReference type="CDD" id="cd16936">
    <property type="entry name" value="HATPase_RsbW-like"/>
    <property type="match status" value="1"/>
</dbReference>
<evidence type="ECO:0000259" key="2">
    <source>
        <dbReference type="Pfam" id="PF13581"/>
    </source>
</evidence>
<keyword evidence="4" id="KW-1185">Reference proteome</keyword>
<keyword evidence="1" id="KW-0418">Kinase</keyword>
<dbReference type="SUPFAM" id="SSF55874">
    <property type="entry name" value="ATPase domain of HSP90 chaperone/DNA topoisomerase II/histidine kinase"/>
    <property type="match status" value="1"/>
</dbReference>
<evidence type="ECO:0000313" key="3">
    <source>
        <dbReference type="EMBL" id="MFG3819342.1"/>
    </source>
</evidence>
<evidence type="ECO:0000256" key="1">
    <source>
        <dbReference type="ARBA" id="ARBA00022527"/>
    </source>
</evidence>
<dbReference type="Proteomes" id="UP001604335">
    <property type="component" value="Unassembled WGS sequence"/>
</dbReference>
<sequence length="146" mass="16973">MRTEIQVPSNLKFLTIVEQWLLGSLEIELGDRVDWARQSNRLRLVLAEAYSNVVRHAHKDRPHLPVEMSVEVQDRELAIEIWDRGQGFSLDNYLPPVPEAKQENGYGWLILNRLMDRVEYRLQVDGKNCLVLLATLPPREESQSKN</sequence>
<organism evidence="3 4">
    <name type="scientific">Limnothrix redekei LRLZ20PSL1</name>
    <dbReference type="NCBI Taxonomy" id="3112953"/>
    <lineage>
        <taxon>Bacteria</taxon>
        <taxon>Bacillati</taxon>
        <taxon>Cyanobacteriota</taxon>
        <taxon>Cyanophyceae</taxon>
        <taxon>Pseudanabaenales</taxon>
        <taxon>Pseudanabaenaceae</taxon>
        <taxon>Limnothrix</taxon>
    </lineage>
</organism>
<comment type="caution">
    <text evidence="3">The sequence shown here is derived from an EMBL/GenBank/DDBJ whole genome shotgun (WGS) entry which is preliminary data.</text>
</comment>
<dbReference type="Pfam" id="PF13581">
    <property type="entry name" value="HATPase_c_2"/>
    <property type="match status" value="1"/>
</dbReference>